<dbReference type="GO" id="GO:0006103">
    <property type="term" value="P:2-oxoglutarate metabolic process"/>
    <property type="evidence" value="ECO:0007669"/>
    <property type="project" value="TreeGrafter"/>
</dbReference>
<evidence type="ECO:0000256" key="5">
    <source>
        <dbReference type="ARBA" id="ARBA00023027"/>
    </source>
</evidence>
<comment type="similarity">
    <text evidence="1 11">Belongs to the class-I pyridine nucleotide-disulfide oxidoreductase family.</text>
</comment>
<evidence type="ECO:0000256" key="2">
    <source>
        <dbReference type="ARBA" id="ARBA00022630"/>
    </source>
</evidence>
<keyword evidence="4 11" id="KW-0560">Oxidoreductase</keyword>
<dbReference type="Gene3D" id="3.50.50.60">
    <property type="entry name" value="FAD/NAD(P)-binding domain"/>
    <property type="match status" value="2"/>
</dbReference>
<keyword evidence="7 11" id="KW-0676">Redox-active center</keyword>
<dbReference type="InterPro" id="IPR050151">
    <property type="entry name" value="Class-I_Pyr_Nuc-Dis_Oxidored"/>
</dbReference>
<dbReference type="PANTHER" id="PTHR22912">
    <property type="entry name" value="DISULFIDE OXIDOREDUCTASE"/>
    <property type="match status" value="1"/>
</dbReference>
<evidence type="ECO:0000256" key="9">
    <source>
        <dbReference type="PIRSR" id="PIRSR000350-3"/>
    </source>
</evidence>
<dbReference type="Pfam" id="PF07992">
    <property type="entry name" value="Pyr_redox_2"/>
    <property type="match status" value="1"/>
</dbReference>
<evidence type="ECO:0000256" key="3">
    <source>
        <dbReference type="ARBA" id="ARBA00022827"/>
    </source>
</evidence>
<feature type="binding site" evidence="9">
    <location>
        <position position="54"/>
    </location>
    <ligand>
        <name>FAD</name>
        <dbReference type="ChEBI" id="CHEBI:57692"/>
    </ligand>
</feature>
<keyword evidence="6" id="KW-1015">Disulfide bond</keyword>
<keyword evidence="3 9" id="KW-0274">FAD</keyword>
<feature type="domain" description="Pyridine nucleotide-disulphide oxidoreductase dimerisation" evidence="12">
    <location>
        <begin position="342"/>
        <end position="449"/>
    </location>
</feature>
<proteinExistence type="inferred from homology"/>
<dbReference type="InterPro" id="IPR001100">
    <property type="entry name" value="Pyr_nuc-diS_OxRdtase"/>
</dbReference>
<dbReference type="Gene3D" id="3.30.390.30">
    <property type="match status" value="1"/>
</dbReference>
<dbReference type="GO" id="GO:0050660">
    <property type="term" value="F:flavin adenine dinucleotide binding"/>
    <property type="evidence" value="ECO:0007669"/>
    <property type="project" value="TreeGrafter"/>
</dbReference>
<dbReference type="PRINTS" id="PR00411">
    <property type="entry name" value="PNDRDTASEI"/>
</dbReference>
<feature type="active site" description="Proton acceptor" evidence="8">
    <location>
        <position position="442"/>
    </location>
</feature>
<sequence length="458" mass="51112">MNKEIKKFDIAVLGAGPGGYSLALLLVKNNKKVVLFERQDLGGTCVNEGCIPTKTLIKSARVFEEVKRSSQFGVHTHKVHFNFFEIQARRKKNKEKLNNAILNGLTNAGVEVVFGEATILDQNNARVNEEDYTFDKLILSSGSSSRKINIEGQELVENEGRLLYSTDLLNINKVPKKLVIIGAGPISLEFAYLFSALGSEVSIVESREFLGNFDTKLQSNVKEYLQQRNIKIYENSKVVKFTDANTVLIENEEQMTLGFCRVLIAVGRVANTESFKNLNLELNPNQSVKVDHRNKTSLENVYAIGDVTGSMMLSSIAYKQGDIVAKDILEFENEETLDVSTTPWAIYLNQDVAGVGLSDKQLEREGVDFVSVEIPASSLPKAHADNLEKQFSFLKMNVEKSTGRILGCFMFLEDASNLINTIALAVKNNLTIFDLQKSTYTHPTLSEAIYYLSRSFVF</sequence>
<evidence type="ECO:0000256" key="11">
    <source>
        <dbReference type="RuleBase" id="RU003691"/>
    </source>
</evidence>
<name>A0AAI8AM07_MESHY</name>
<dbReference type="AlphaFoldDB" id="A0AAI8AM07"/>
<dbReference type="NCBIfam" id="NF004945">
    <property type="entry name" value="PRK06292.2-3"/>
    <property type="match status" value="1"/>
</dbReference>
<evidence type="ECO:0000259" key="12">
    <source>
        <dbReference type="Pfam" id="PF02852"/>
    </source>
</evidence>
<accession>A0AAI8AM07</accession>
<comment type="cofactor">
    <cofactor evidence="9">
        <name>FAD</name>
        <dbReference type="ChEBI" id="CHEBI:57692"/>
    </cofactor>
    <text evidence="9">Binds 1 FAD per subunit.</text>
</comment>
<dbReference type="PROSITE" id="PS00076">
    <property type="entry name" value="PYRIDINE_REDOX_1"/>
    <property type="match status" value="1"/>
</dbReference>
<evidence type="ECO:0000256" key="7">
    <source>
        <dbReference type="ARBA" id="ARBA00023284"/>
    </source>
</evidence>
<keyword evidence="5 9" id="KW-0520">NAD</keyword>
<gene>
    <name evidence="14" type="ORF">MOS_009</name>
</gene>
<dbReference type="InterPro" id="IPR004099">
    <property type="entry name" value="Pyr_nucl-diS_OxRdtase_dimer"/>
</dbReference>
<feature type="binding site" evidence="9">
    <location>
        <begin position="182"/>
        <end position="189"/>
    </location>
    <ligand>
        <name>NAD(+)</name>
        <dbReference type="ChEBI" id="CHEBI:57540"/>
    </ligand>
</feature>
<dbReference type="InterPro" id="IPR016156">
    <property type="entry name" value="FAD/NAD-linked_Rdtase_dimer_sf"/>
</dbReference>
<organism evidence="14 15">
    <name type="scientific">Mesomycoplasma hyorhinis SK76</name>
    <dbReference type="NCBI Taxonomy" id="1118964"/>
    <lineage>
        <taxon>Bacteria</taxon>
        <taxon>Bacillati</taxon>
        <taxon>Mycoplasmatota</taxon>
        <taxon>Mycoplasmoidales</taxon>
        <taxon>Metamycoplasmataceae</taxon>
        <taxon>Mesomycoplasma</taxon>
    </lineage>
</organism>
<feature type="binding site" evidence="9">
    <location>
        <position position="306"/>
    </location>
    <ligand>
        <name>FAD</name>
        <dbReference type="ChEBI" id="CHEBI:57692"/>
    </ligand>
</feature>
<dbReference type="KEGG" id="mhs:MOS_009"/>
<dbReference type="Pfam" id="PF02852">
    <property type="entry name" value="Pyr_redox_dim"/>
    <property type="match status" value="1"/>
</dbReference>
<evidence type="ECO:0000259" key="13">
    <source>
        <dbReference type="Pfam" id="PF07992"/>
    </source>
</evidence>
<dbReference type="InterPro" id="IPR012999">
    <property type="entry name" value="Pyr_OxRdtase_I_AS"/>
</dbReference>
<evidence type="ECO:0000256" key="6">
    <source>
        <dbReference type="ARBA" id="ARBA00023157"/>
    </source>
</evidence>
<dbReference type="Proteomes" id="UP000009399">
    <property type="component" value="Chromosome"/>
</dbReference>
<dbReference type="InterPro" id="IPR036188">
    <property type="entry name" value="FAD/NAD-bd_sf"/>
</dbReference>
<dbReference type="GO" id="GO:0004148">
    <property type="term" value="F:dihydrolipoyl dehydrogenase (NADH) activity"/>
    <property type="evidence" value="ECO:0007669"/>
    <property type="project" value="TreeGrafter"/>
</dbReference>
<protein>
    <submittedName>
        <fullName evidence="14">Dihydrolipoamide dehydrogenase of branched-chain alpha-keto acid dehydrogenase</fullName>
    </submittedName>
</protein>
<evidence type="ECO:0000313" key="14">
    <source>
        <dbReference type="EMBL" id="AFX73943.1"/>
    </source>
</evidence>
<dbReference type="PANTHER" id="PTHR22912:SF217">
    <property type="entry name" value="DIHYDROLIPOYL DEHYDROGENASE"/>
    <property type="match status" value="1"/>
</dbReference>
<evidence type="ECO:0000256" key="8">
    <source>
        <dbReference type="PIRSR" id="PIRSR000350-2"/>
    </source>
</evidence>
<reference evidence="14 15" key="1">
    <citation type="journal article" date="2013" name="Genome Announc.">
        <title>Complete Genome Sequence of Mycoplasma hyorhinis Strain SK76.</title>
        <authorList>
            <person name="Goodison S."/>
            <person name="Urquidi V."/>
            <person name="Kumar D."/>
            <person name="Reyes L."/>
            <person name="Rosser C.J."/>
        </authorList>
    </citation>
    <scope>NUCLEOTIDE SEQUENCE [LARGE SCALE GENOMIC DNA]</scope>
    <source>
        <strain evidence="14 15">SK76</strain>
    </source>
</reference>
<dbReference type="PRINTS" id="PR00368">
    <property type="entry name" value="FADPNR"/>
</dbReference>
<dbReference type="PIRSF" id="PIRSF000350">
    <property type="entry name" value="Mercury_reductase_MerA"/>
    <property type="match status" value="1"/>
</dbReference>
<evidence type="ECO:0000256" key="1">
    <source>
        <dbReference type="ARBA" id="ARBA00007532"/>
    </source>
</evidence>
<dbReference type="SUPFAM" id="SSF55424">
    <property type="entry name" value="FAD/NAD-linked reductases, dimerisation (C-terminal) domain"/>
    <property type="match status" value="1"/>
</dbReference>
<feature type="binding site" evidence="9">
    <location>
        <position position="205"/>
    </location>
    <ligand>
        <name>NAD(+)</name>
        <dbReference type="ChEBI" id="CHEBI:57540"/>
    </ligand>
</feature>
<dbReference type="InterPro" id="IPR023753">
    <property type="entry name" value="FAD/NAD-binding_dom"/>
</dbReference>
<dbReference type="SUPFAM" id="SSF51905">
    <property type="entry name" value="FAD/NAD(P)-binding domain"/>
    <property type="match status" value="1"/>
</dbReference>
<evidence type="ECO:0000313" key="15">
    <source>
        <dbReference type="Proteomes" id="UP000009399"/>
    </source>
</evidence>
<dbReference type="RefSeq" id="WP_015083971.1">
    <property type="nucleotide sequence ID" value="NC_019552.1"/>
</dbReference>
<feature type="disulfide bond" description="Redox-active" evidence="10">
    <location>
        <begin position="45"/>
        <end position="50"/>
    </location>
</feature>
<evidence type="ECO:0000256" key="4">
    <source>
        <dbReference type="ARBA" id="ARBA00023002"/>
    </source>
</evidence>
<keyword evidence="2 11" id="KW-0285">Flavoprotein</keyword>
<keyword evidence="9" id="KW-0547">Nucleotide-binding</keyword>
<dbReference type="EMBL" id="CP003914">
    <property type="protein sequence ID" value="AFX73943.1"/>
    <property type="molecule type" value="Genomic_DNA"/>
</dbReference>
<feature type="binding site" evidence="9">
    <location>
        <position position="267"/>
    </location>
    <ligand>
        <name>NAD(+)</name>
        <dbReference type="ChEBI" id="CHEBI:57540"/>
    </ligand>
</feature>
<feature type="domain" description="FAD/NAD(P)-binding" evidence="13">
    <location>
        <begin position="8"/>
        <end position="321"/>
    </location>
</feature>
<evidence type="ECO:0000256" key="10">
    <source>
        <dbReference type="PIRSR" id="PIRSR000350-4"/>
    </source>
</evidence>